<feature type="compositionally biased region" description="Polar residues" evidence="1">
    <location>
        <begin position="65"/>
        <end position="74"/>
    </location>
</feature>
<protein>
    <submittedName>
        <fullName evidence="2">Uncharacterized protein</fullName>
    </submittedName>
</protein>
<evidence type="ECO:0000313" key="2">
    <source>
        <dbReference type="EMBL" id="MBB3994791.1"/>
    </source>
</evidence>
<accession>A0A7W6E4W1</accession>
<gene>
    <name evidence="2" type="ORF">GGR95_002440</name>
</gene>
<sequence>MTFSIPVNLMSLSALPPQPSIEATKSDTLEEIRTTRSSAPRVSAVVPTQNAALEIAQEARRDPKTSNGVPNDTNHPAELDRYAPPNPLPTAPILQAAAAYAAARREV</sequence>
<dbReference type="AlphaFoldDB" id="A0A7W6E4W1"/>
<evidence type="ECO:0000256" key="1">
    <source>
        <dbReference type="SAM" id="MobiDB-lite"/>
    </source>
</evidence>
<organism evidence="2 3">
    <name type="scientific">Sulfitobacter undariae</name>
    <dbReference type="NCBI Taxonomy" id="1563671"/>
    <lineage>
        <taxon>Bacteria</taxon>
        <taxon>Pseudomonadati</taxon>
        <taxon>Pseudomonadota</taxon>
        <taxon>Alphaproteobacteria</taxon>
        <taxon>Rhodobacterales</taxon>
        <taxon>Roseobacteraceae</taxon>
        <taxon>Sulfitobacter</taxon>
    </lineage>
</organism>
<keyword evidence="3" id="KW-1185">Reference proteome</keyword>
<dbReference type="Proteomes" id="UP000530268">
    <property type="component" value="Unassembled WGS sequence"/>
</dbReference>
<proteinExistence type="predicted"/>
<evidence type="ECO:0000313" key="3">
    <source>
        <dbReference type="Proteomes" id="UP000530268"/>
    </source>
</evidence>
<dbReference type="RefSeq" id="WP_184566124.1">
    <property type="nucleotide sequence ID" value="NZ_JACIEI010000008.1"/>
</dbReference>
<name>A0A7W6E4W1_9RHOB</name>
<dbReference type="EMBL" id="JACIEI010000008">
    <property type="protein sequence ID" value="MBB3994791.1"/>
    <property type="molecule type" value="Genomic_DNA"/>
</dbReference>
<comment type="caution">
    <text evidence="2">The sequence shown here is derived from an EMBL/GenBank/DDBJ whole genome shotgun (WGS) entry which is preliminary data.</text>
</comment>
<feature type="region of interest" description="Disordered" evidence="1">
    <location>
        <begin position="59"/>
        <end position="90"/>
    </location>
</feature>
<reference evidence="2 3" key="1">
    <citation type="submission" date="2020-08" db="EMBL/GenBank/DDBJ databases">
        <title>Genomic Encyclopedia of Type Strains, Phase IV (KMG-IV): sequencing the most valuable type-strain genomes for metagenomic binning, comparative biology and taxonomic classification.</title>
        <authorList>
            <person name="Goeker M."/>
        </authorList>
    </citation>
    <scope>NUCLEOTIDE SEQUENCE [LARGE SCALE GENOMIC DNA]</scope>
    <source>
        <strain evidence="2 3">DSM 102234</strain>
    </source>
</reference>